<feature type="compositionally biased region" description="Basic residues" evidence="1">
    <location>
        <begin position="875"/>
        <end position="899"/>
    </location>
</feature>
<feature type="compositionally biased region" description="Basic and acidic residues" evidence="1">
    <location>
        <begin position="1230"/>
        <end position="1255"/>
    </location>
</feature>
<keyword evidence="2" id="KW-0472">Membrane</keyword>
<keyword evidence="2" id="KW-0812">Transmembrane</keyword>
<dbReference type="SUPFAM" id="SSF48371">
    <property type="entry name" value="ARM repeat"/>
    <property type="match status" value="1"/>
</dbReference>
<accession>A0A388K7U0</accession>
<dbReference type="EMBL" id="BFEA01000069">
    <property type="protein sequence ID" value="GBG66124.1"/>
    <property type="molecule type" value="Genomic_DNA"/>
</dbReference>
<feature type="transmembrane region" description="Helical" evidence="2">
    <location>
        <begin position="81"/>
        <end position="106"/>
    </location>
</feature>
<evidence type="ECO:0000256" key="2">
    <source>
        <dbReference type="SAM" id="Phobius"/>
    </source>
</evidence>
<evidence type="ECO:0000313" key="4">
    <source>
        <dbReference type="Proteomes" id="UP000265515"/>
    </source>
</evidence>
<gene>
    <name evidence="3" type="ORF">CBR_g55468</name>
</gene>
<organism evidence="3 4">
    <name type="scientific">Chara braunii</name>
    <name type="common">Braun's stonewort</name>
    <dbReference type="NCBI Taxonomy" id="69332"/>
    <lineage>
        <taxon>Eukaryota</taxon>
        <taxon>Viridiplantae</taxon>
        <taxon>Streptophyta</taxon>
        <taxon>Charophyceae</taxon>
        <taxon>Charales</taxon>
        <taxon>Characeae</taxon>
        <taxon>Chara</taxon>
    </lineage>
</organism>
<reference evidence="3 4" key="1">
    <citation type="journal article" date="2018" name="Cell">
        <title>The Chara Genome: Secondary Complexity and Implications for Plant Terrestrialization.</title>
        <authorList>
            <person name="Nishiyama T."/>
            <person name="Sakayama H."/>
            <person name="Vries J.D."/>
            <person name="Buschmann H."/>
            <person name="Saint-Marcoux D."/>
            <person name="Ullrich K.K."/>
            <person name="Haas F.B."/>
            <person name="Vanderstraeten L."/>
            <person name="Becker D."/>
            <person name="Lang D."/>
            <person name="Vosolsobe S."/>
            <person name="Rombauts S."/>
            <person name="Wilhelmsson P.K.I."/>
            <person name="Janitza P."/>
            <person name="Kern R."/>
            <person name="Heyl A."/>
            <person name="Rumpler F."/>
            <person name="Villalobos L.I.A.C."/>
            <person name="Clay J.M."/>
            <person name="Skokan R."/>
            <person name="Toyoda A."/>
            <person name="Suzuki Y."/>
            <person name="Kagoshima H."/>
            <person name="Schijlen E."/>
            <person name="Tajeshwar N."/>
            <person name="Catarino B."/>
            <person name="Hetherington A.J."/>
            <person name="Saltykova A."/>
            <person name="Bonnot C."/>
            <person name="Breuninger H."/>
            <person name="Symeonidi A."/>
            <person name="Radhakrishnan G.V."/>
            <person name="Van Nieuwerburgh F."/>
            <person name="Deforce D."/>
            <person name="Chang C."/>
            <person name="Karol K.G."/>
            <person name="Hedrich R."/>
            <person name="Ulvskov P."/>
            <person name="Glockner G."/>
            <person name="Delwiche C.F."/>
            <person name="Petrasek J."/>
            <person name="Van de Peer Y."/>
            <person name="Friml J."/>
            <person name="Beilby M."/>
            <person name="Dolan L."/>
            <person name="Kohara Y."/>
            <person name="Sugano S."/>
            <person name="Fujiyama A."/>
            <person name="Delaux P.-M."/>
            <person name="Quint M."/>
            <person name="TheiBen G."/>
            <person name="Hagemann M."/>
            <person name="Harholt J."/>
            <person name="Dunand C."/>
            <person name="Zachgo S."/>
            <person name="Langdale J."/>
            <person name="Maumus F."/>
            <person name="Straeten D.V.D."/>
            <person name="Gould S.B."/>
            <person name="Rensing S.A."/>
        </authorList>
    </citation>
    <scope>NUCLEOTIDE SEQUENCE [LARGE SCALE GENOMIC DNA]</scope>
    <source>
        <strain evidence="3 4">S276</strain>
    </source>
</reference>
<dbReference type="Gramene" id="GBG66124">
    <property type="protein sequence ID" value="GBG66124"/>
    <property type="gene ID" value="CBR_g55468"/>
</dbReference>
<proteinExistence type="predicted"/>
<feature type="region of interest" description="Disordered" evidence="1">
    <location>
        <begin position="864"/>
        <end position="903"/>
    </location>
</feature>
<name>A0A388K7U0_CHABU</name>
<feature type="region of interest" description="Disordered" evidence="1">
    <location>
        <begin position="1197"/>
        <end position="1279"/>
    </location>
</feature>
<feature type="compositionally biased region" description="Polar residues" evidence="1">
    <location>
        <begin position="1213"/>
        <end position="1227"/>
    </location>
</feature>
<dbReference type="AlphaFoldDB" id="A0A388K7U0"/>
<dbReference type="Proteomes" id="UP000265515">
    <property type="component" value="Unassembled WGS sequence"/>
</dbReference>
<sequence length="1279" mass="143791">MSCVQVAAAQGKSARFKLATFHVLGGKFDSTIAFVHTIAAIRLLAMVGEIVLGFQIYKSVNELKRHRDYAVEWGLWRLKEFLILVFYCVLIHSVFVLSLVFLSLGYNIFGRCKSLAGRLFRCESVPVGPPQHEVPAGLQHQWDSEGLFLEKLDRVQREMEAGVTWYVHLHRHLEFGAEEAHASKEKCGLPGYWFYSVKELVGMVQSQLPTLRDEHRLVGEGLLGGEITTGKKLTTALESLFHLSRACKTCRNCQLFVSNQTPCYTQDIPQTSRCRHDVDAGRDFAQAGGYPAMLRVLIYSRANSKDAELAARILAGFAAGLSILPWQPYWSGRDTRYILNLLSDDDFAHCTKHLVYVLLRLLRPYATTTKDMVDNSTLRVQEAAASAICSFSQAVSDIHAIVHRPKAEKLLSRDAFRSAASLCYAFTAVCPVGWLLRTAVPDFRSANDVWVKAMQSVLCEPRTVGALLRCARNDVSLSIVADCIRTLSSIWSRRMIYWHRLDKRMEDLPRPVNTIRAQHRKTIVSSLQDLLSLAVHEPEFSVLSQLHLAKIIISQKIRRAYPAIAEILTACLIYWRRALGTRELDWFASETIECLRDLFQDAREKRKHVIEQRIAESPGGLACLRLMLNSHLSITHALRIFVKIEDFNRVILRYSARAQVSNRTIGPDDYAHLCSASAAGLLADLLKVRGVADLLGLKGVQGKGPKRNAHGQSVGGGRPTCQTFPDRFMRRAEDEQYCRLATTLSDSTVGGRRPTRHALCDYRVLWREACRAGADWDSESCVMSEPPSRALPELRPTGHAVSNFSVLWREACRAGGGWDAEAENCDMSEPLSHSRPELPPTGHAVSDFDVLWREACRAGADWDAESCDMSEPPSRLRRRTTARSARRRSTQKNPGRAHRVKSEFDRDGYELREVNSAQRSTRKPVFHSRATGRVTRLITVDGKPRREPIRRILPDDPGQSRPFFLSLFKSLTLILWDRTKLSEVSRVGGSCGSCWSGIRRYLSDTKSTLTARFILLFWESLGNPAWRPAFGMFEDLEPACTSGGKELMETFERSLNSLLGTRNAIRVVDRVLETCLNDLNPRLLTLFFPPMVKLLIKPCVRLDVRLKLSQLEASCNEEIRETLIEVLTTIAPLVLEMSDPTEEELEEDALFPSKATVQSSRNELCDWLRRNYPQLDTDTDGQGGDSTPIQLLWNVTRSNPCPEQGPAIVVENGTGNQEADASPTGSPRQDLVRRPRRNSDGPSLDRGHRADGPDREADDVQSPQRDLVDPNEIQESVTR</sequence>
<comment type="caution">
    <text evidence="3">The sequence shown here is derived from an EMBL/GenBank/DDBJ whole genome shotgun (WGS) entry which is preliminary data.</text>
</comment>
<evidence type="ECO:0000256" key="1">
    <source>
        <dbReference type="SAM" id="MobiDB-lite"/>
    </source>
</evidence>
<keyword evidence="4" id="KW-1185">Reference proteome</keyword>
<feature type="transmembrane region" description="Helical" evidence="2">
    <location>
        <begin position="33"/>
        <end position="57"/>
    </location>
</feature>
<dbReference type="InterPro" id="IPR016024">
    <property type="entry name" value="ARM-type_fold"/>
</dbReference>
<evidence type="ECO:0000313" key="3">
    <source>
        <dbReference type="EMBL" id="GBG66124.1"/>
    </source>
</evidence>
<keyword evidence="2" id="KW-1133">Transmembrane helix</keyword>
<protein>
    <submittedName>
        <fullName evidence="3">Uncharacterized protein</fullName>
    </submittedName>
</protein>